<dbReference type="InterPro" id="IPR036390">
    <property type="entry name" value="WH_DNA-bd_sf"/>
</dbReference>
<evidence type="ECO:0000259" key="1">
    <source>
        <dbReference type="Pfam" id="PF01978"/>
    </source>
</evidence>
<dbReference type="AlphaFoldDB" id="A0A2A2H2U5"/>
<dbReference type="RefSeq" id="WP_069583181.1">
    <property type="nucleotide sequence ID" value="NZ_LMVM01000037.1"/>
</dbReference>
<dbReference type="Proteomes" id="UP000217784">
    <property type="component" value="Unassembled WGS sequence"/>
</dbReference>
<dbReference type="SUPFAM" id="SSF46785">
    <property type="entry name" value="Winged helix' DNA-binding domain"/>
    <property type="match status" value="1"/>
</dbReference>
<keyword evidence="3" id="KW-1185">Reference proteome</keyword>
<evidence type="ECO:0000313" key="2">
    <source>
        <dbReference type="EMBL" id="PAV03685.1"/>
    </source>
</evidence>
<organism evidence="2 3">
    <name type="scientific">Methanobacterium bryantii</name>
    <dbReference type="NCBI Taxonomy" id="2161"/>
    <lineage>
        <taxon>Archaea</taxon>
        <taxon>Methanobacteriati</taxon>
        <taxon>Methanobacteriota</taxon>
        <taxon>Methanomada group</taxon>
        <taxon>Methanobacteria</taxon>
        <taxon>Methanobacteriales</taxon>
        <taxon>Methanobacteriaceae</taxon>
        <taxon>Methanobacterium</taxon>
    </lineage>
</organism>
<dbReference type="Gene3D" id="3.30.870.10">
    <property type="entry name" value="Endonuclease Chain A"/>
    <property type="match status" value="1"/>
</dbReference>
<comment type="caution">
    <text evidence="2">The sequence shown here is derived from an EMBL/GenBank/DDBJ whole genome shotgun (WGS) entry which is preliminary data.</text>
</comment>
<proteinExistence type="predicted"/>
<dbReference type="InterPro" id="IPR036388">
    <property type="entry name" value="WH-like_DNA-bd_sf"/>
</dbReference>
<sequence>MMFDEKMLSSLQKLGLTNYGAKTYIVITNFGPIDATSIAKEASIPRTKIYDVLNKLEDEGWVNVEHGRPMLFTARDPRNIIDEHRSTLFTEIDTLLSEMSMMYDPQIKKEIPKVWLIHGKDHITAKSLDMVSKARKSVMMLGDIYFPEEVESLKSIIPKAKRNRISFRIIACNVVKTSEGKIDLVKAFNEVQPDMIISEKPPIKYVIVDEKELLIIFPKIHEDILDLNKVVALWIPSPAVASSMADMFNMRWNKYVRIQTSDNQ</sequence>
<dbReference type="InterPro" id="IPR051797">
    <property type="entry name" value="TrmB-like"/>
</dbReference>
<gene>
    <name evidence="2" type="ORF">ASJ80_01590</name>
</gene>
<evidence type="ECO:0000313" key="3">
    <source>
        <dbReference type="Proteomes" id="UP000217784"/>
    </source>
</evidence>
<dbReference type="PANTHER" id="PTHR34293:SF1">
    <property type="entry name" value="HTH-TYPE TRANSCRIPTIONAL REGULATOR TRMBL2"/>
    <property type="match status" value="1"/>
</dbReference>
<name>A0A2A2H2U5_METBR</name>
<dbReference type="PANTHER" id="PTHR34293">
    <property type="entry name" value="HTH-TYPE TRANSCRIPTIONAL REGULATOR TRMBL2"/>
    <property type="match status" value="1"/>
</dbReference>
<protein>
    <submittedName>
        <fullName evidence="2">TrmB family transcriptional regulator</fullName>
    </submittedName>
</protein>
<dbReference type="OrthoDB" id="30795at2157"/>
<reference evidence="2 3" key="1">
    <citation type="journal article" date="2017" name="BMC Genomics">
        <title>Genomic analysis of methanogenic archaea reveals a shift towards energy conservation.</title>
        <authorList>
            <person name="Gilmore S.P."/>
            <person name="Henske J.K."/>
            <person name="Sexton J.A."/>
            <person name="Solomon K.V."/>
            <person name="Seppala S."/>
            <person name="Yoo J.I."/>
            <person name="Huyett L.M."/>
            <person name="Pressman A."/>
            <person name="Cogan J.Z."/>
            <person name="Kivenson V."/>
            <person name="Peng X."/>
            <person name="Tan Y."/>
            <person name="Valentine D.L."/>
            <person name="O'Malley M.A."/>
        </authorList>
    </citation>
    <scope>NUCLEOTIDE SEQUENCE [LARGE SCALE GENOMIC DNA]</scope>
    <source>
        <strain evidence="2 3">M.o.H.</strain>
    </source>
</reference>
<dbReference type="EMBL" id="LMVM01000037">
    <property type="protein sequence ID" value="PAV03685.1"/>
    <property type="molecule type" value="Genomic_DNA"/>
</dbReference>
<dbReference type="InterPro" id="IPR002831">
    <property type="entry name" value="Tscrpt_reg_TrmB_N"/>
</dbReference>
<dbReference type="Pfam" id="PF01978">
    <property type="entry name" value="TrmB"/>
    <property type="match status" value="1"/>
</dbReference>
<dbReference type="Gene3D" id="1.10.10.10">
    <property type="entry name" value="Winged helix-like DNA-binding domain superfamily/Winged helix DNA-binding domain"/>
    <property type="match status" value="1"/>
</dbReference>
<feature type="domain" description="Transcription regulator TrmB N-terminal" evidence="1">
    <location>
        <begin position="11"/>
        <end position="77"/>
    </location>
</feature>
<accession>A0A2A2H2U5</accession>